<feature type="signal peptide" evidence="1">
    <location>
        <begin position="1"/>
        <end position="20"/>
    </location>
</feature>
<dbReference type="CDD" id="cd00838">
    <property type="entry name" value="MPP_superfamily"/>
    <property type="match status" value="1"/>
</dbReference>
<comment type="caution">
    <text evidence="3">The sequence shown here is derived from an EMBL/GenBank/DDBJ whole genome shotgun (WGS) entry which is preliminary data.</text>
</comment>
<dbReference type="GO" id="GO:0016787">
    <property type="term" value="F:hydrolase activity"/>
    <property type="evidence" value="ECO:0007669"/>
    <property type="project" value="InterPro"/>
</dbReference>
<dbReference type="InterPro" id="IPR004843">
    <property type="entry name" value="Calcineurin-like_PHP"/>
</dbReference>
<reference evidence="3 4" key="1">
    <citation type="submission" date="2019-07" db="EMBL/GenBank/DDBJ databases">
        <title>Whole genome shotgun sequence of Vibrio superstes NBRC 103154.</title>
        <authorList>
            <person name="Hosoyama A."/>
            <person name="Uohara A."/>
            <person name="Ohji S."/>
            <person name="Ichikawa N."/>
        </authorList>
    </citation>
    <scope>NUCLEOTIDE SEQUENCE [LARGE SCALE GENOMIC DNA]</scope>
    <source>
        <strain evidence="3 4">NBRC 103154</strain>
    </source>
</reference>
<sequence length="848" mass="94629">MRIMLPFLALAVLTACNSSKSDNDSHAPVEPPVVNPPQLVPLTGFALGEFIVNGEVKAEDISVERDHVVTATTTRNGQFVFSGEQLDGLHEDSVYLVEVTGGYLSRSGSMSDDSFTTSFEEETLSALVKTGLNKDLIISPLTTGISRYVMENGLDYQDYEALLQSLPEPLQAMLELDENWSSVNELGYAISYLNQAVAGASESTITGMNNVISSLEDDAKFDTNDLVTPEMIAEFAPLAYKYAERAHNHINAAGQYGATLNGNEERVKVGVVPDTQGSGDNNSWILQDGLMNFYKEQGVDLVLAVGDLTNSNTQYEYDNWLRIMDKYMDETDVTILPVRGNHEKNSISIADPSGGADIFKENLHFMTEGGEHLEGYEGLTYAHKYKNVLAISLDVYKHHNGSDLNLKNPWLTAYPWIQALLEKYHDEVDHVFLSTHEPMFGRRRNGYWSSIAQWPITGGADKLEEMMKLFSDNNITYVSGHDHQYSRSAILVDRNRNVSDELQKLVPVQYFDHMISGNASFKEYTTRYHAGAHHSNDDESVHERLVARHTMSGIDTVGLNASIFDIRGNLIEYTGYVAPHTYTQSIQDEHEEREEWDAFDYDIPFELIDRYSKVKGAHSYILDSEFNTATETGLIHLTAEANDDYVGTQAQLLNYINYTFNTYDSEGSGGILERTMNQDTLLTFSFLSDSESNTTLTDVLMVSGTQQQDGVHLDSAGVNVTDEGRFDAHRIRYDDESMDGFIEDVKGDLYALGFIVPEGVELDEVEPARYEEATGQWISQAYSEGALSEGRPFDDTYLQAGTSLPAEIANITDTERHKINGVDPESRMIWFLSNQDGKFALVRKGSAL</sequence>
<protein>
    <recommendedName>
        <fullName evidence="2">Calcineurin-like phosphoesterase domain-containing protein</fullName>
    </recommendedName>
</protein>
<evidence type="ECO:0000259" key="2">
    <source>
        <dbReference type="Pfam" id="PF00149"/>
    </source>
</evidence>
<dbReference type="AlphaFoldDB" id="A0A511QVB0"/>
<dbReference type="InterPro" id="IPR029052">
    <property type="entry name" value="Metallo-depent_PP-like"/>
</dbReference>
<keyword evidence="4" id="KW-1185">Reference proteome</keyword>
<name>A0A511QVB0_9VIBR</name>
<organism evidence="3 4">
    <name type="scientific">Vibrio superstes NBRC 103154</name>
    <dbReference type="NCBI Taxonomy" id="1219062"/>
    <lineage>
        <taxon>Bacteria</taxon>
        <taxon>Pseudomonadati</taxon>
        <taxon>Pseudomonadota</taxon>
        <taxon>Gammaproteobacteria</taxon>
        <taxon>Vibrionales</taxon>
        <taxon>Vibrionaceae</taxon>
        <taxon>Vibrio</taxon>
    </lineage>
</organism>
<accession>A0A511QVB0</accession>
<evidence type="ECO:0000256" key="1">
    <source>
        <dbReference type="SAM" id="SignalP"/>
    </source>
</evidence>
<feature type="domain" description="Calcineurin-like phosphoesterase" evidence="2">
    <location>
        <begin position="268"/>
        <end position="485"/>
    </location>
</feature>
<dbReference type="PROSITE" id="PS51257">
    <property type="entry name" value="PROKAR_LIPOPROTEIN"/>
    <property type="match status" value="1"/>
</dbReference>
<dbReference type="Gene3D" id="3.60.21.10">
    <property type="match status" value="1"/>
</dbReference>
<feature type="chain" id="PRO_5022134695" description="Calcineurin-like phosphoesterase domain-containing protein" evidence="1">
    <location>
        <begin position="21"/>
        <end position="848"/>
    </location>
</feature>
<dbReference type="SUPFAM" id="SSF56300">
    <property type="entry name" value="Metallo-dependent phosphatases"/>
    <property type="match status" value="1"/>
</dbReference>
<keyword evidence="1" id="KW-0732">Signal</keyword>
<dbReference type="Proteomes" id="UP000321113">
    <property type="component" value="Unassembled WGS sequence"/>
</dbReference>
<evidence type="ECO:0000313" key="3">
    <source>
        <dbReference type="EMBL" id="GEM81313.1"/>
    </source>
</evidence>
<dbReference type="EMBL" id="BJXK01000020">
    <property type="protein sequence ID" value="GEM81313.1"/>
    <property type="molecule type" value="Genomic_DNA"/>
</dbReference>
<proteinExistence type="predicted"/>
<dbReference type="OrthoDB" id="5694840at2"/>
<evidence type="ECO:0000313" key="4">
    <source>
        <dbReference type="Proteomes" id="UP000321113"/>
    </source>
</evidence>
<gene>
    <name evidence="3" type="ORF">VSU01S_35580</name>
</gene>
<dbReference type="RefSeq" id="WP_119010084.1">
    <property type="nucleotide sequence ID" value="NZ_BJXK01000020.1"/>
</dbReference>
<dbReference type="Pfam" id="PF00149">
    <property type="entry name" value="Metallophos"/>
    <property type="match status" value="1"/>
</dbReference>